<reference evidence="2" key="1">
    <citation type="submission" date="2023-03" db="EMBL/GenBank/DDBJ databases">
        <title>Andean soil-derived lignocellulolytic bacterial consortium as a source of novel taxa and putative plastic-active enzymes.</title>
        <authorList>
            <person name="Diaz-Garcia L."/>
            <person name="Chuvochina M."/>
            <person name="Feuerriegel G."/>
            <person name="Bunk B."/>
            <person name="Sproer C."/>
            <person name="Streit W.R."/>
            <person name="Rodriguez L.M."/>
            <person name="Overmann J."/>
            <person name="Jimenez D.J."/>
        </authorList>
    </citation>
    <scope>NUCLEOTIDE SEQUENCE</scope>
    <source>
        <strain evidence="2">MAG 3858</strain>
    </source>
</reference>
<name>A0AAJ5W447_9SPHI</name>
<keyword evidence="1" id="KW-0732">Signal</keyword>
<dbReference type="AlphaFoldDB" id="A0AAJ5W447"/>
<gene>
    <name evidence="2" type="ORF">P0Y49_15385</name>
</gene>
<accession>A0AAJ5W447</accession>
<feature type="signal peptide" evidence="1">
    <location>
        <begin position="1"/>
        <end position="19"/>
    </location>
</feature>
<proteinExistence type="predicted"/>
<dbReference type="Proteomes" id="UP001214530">
    <property type="component" value="Chromosome"/>
</dbReference>
<evidence type="ECO:0000256" key="1">
    <source>
        <dbReference type="SAM" id="SignalP"/>
    </source>
</evidence>
<evidence type="ECO:0000313" key="3">
    <source>
        <dbReference type="Proteomes" id="UP001214530"/>
    </source>
</evidence>
<evidence type="ECO:0000313" key="2">
    <source>
        <dbReference type="EMBL" id="WEK18173.1"/>
    </source>
</evidence>
<feature type="chain" id="PRO_5042546882" evidence="1">
    <location>
        <begin position="20"/>
        <end position="208"/>
    </location>
</feature>
<dbReference type="EMBL" id="CP119313">
    <property type="protein sequence ID" value="WEK18173.1"/>
    <property type="molecule type" value="Genomic_DNA"/>
</dbReference>
<organism evidence="2 3">
    <name type="scientific">Candidatus Pedobacter colombiensis</name>
    <dbReference type="NCBI Taxonomy" id="3121371"/>
    <lineage>
        <taxon>Bacteria</taxon>
        <taxon>Pseudomonadati</taxon>
        <taxon>Bacteroidota</taxon>
        <taxon>Sphingobacteriia</taxon>
        <taxon>Sphingobacteriales</taxon>
        <taxon>Sphingobacteriaceae</taxon>
        <taxon>Pedobacter</taxon>
    </lineage>
</organism>
<sequence>MQKYIYTLLAVLFVFKLAAQEVAPPFDANFKQLTTSQFYLHLPDSTIWQYKGINYGWARLARYKEVDQLLNNAAQNFSCTAFTIPMNSDYTFGAIGPNNLVNVPVNTDTLLRTLTFPDPTVNVGKVINFIYKARNSTITNNWNLSVSGNHQVLDLEGRIFIRGFRAADYGAYIMETVQQYLTFQSDGENWICINKYALYLFSELYPDH</sequence>
<protein>
    <submittedName>
        <fullName evidence="2">Uncharacterized protein</fullName>
    </submittedName>
</protein>